<accession>A0A0U5FT96</accession>
<dbReference type="InterPro" id="IPR050832">
    <property type="entry name" value="Bact_Acetyltransf"/>
</dbReference>
<dbReference type="Proteomes" id="UP000054771">
    <property type="component" value="Unassembled WGS sequence"/>
</dbReference>
<proteinExistence type="predicted"/>
<gene>
    <name evidence="4" type="ORF">ASPCAL01367</name>
</gene>
<dbReference type="GO" id="GO:0016747">
    <property type="term" value="F:acyltransferase activity, transferring groups other than amino-acyl groups"/>
    <property type="evidence" value="ECO:0007669"/>
    <property type="project" value="InterPro"/>
</dbReference>
<dbReference type="Pfam" id="PF00583">
    <property type="entry name" value="Acetyltransf_1"/>
    <property type="match status" value="1"/>
</dbReference>
<dbReference type="PANTHER" id="PTHR43877">
    <property type="entry name" value="AMINOALKYLPHOSPHONATE N-ACETYLTRANSFERASE-RELATED-RELATED"/>
    <property type="match status" value="1"/>
</dbReference>
<protein>
    <recommendedName>
        <fullName evidence="3">N-acetyltransferase domain-containing protein</fullName>
    </recommendedName>
</protein>
<dbReference type="AlphaFoldDB" id="A0A0U5FT96"/>
<organism evidence="4 5">
    <name type="scientific">Aspergillus calidoustus</name>
    <dbReference type="NCBI Taxonomy" id="454130"/>
    <lineage>
        <taxon>Eukaryota</taxon>
        <taxon>Fungi</taxon>
        <taxon>Dikarya</taxon>
        <taxon>Ascomycota</taxon>
        <taxon>Pezizomycotina</taxon>
        <taxon>Eurotiomycetes</taxon>
        <taxon>Eurotiomycetidae</taxon>
        <taxon>Eurotiales</taxon>
        <taxon>Aspergillaceae</taxon>
        <taxon>Aspergillus</taxon>
        <taxon>Aspergillus subgen. Nidulantes</taxon>
    </lineage>
</organism>
<keyword evidence="1" id="KW-0808">Transferase</keyword>
<evidence type="ECO:0000256" key="2">
    <source>
        <dbReference type="ARBA" id="ARBA00023315"/>
    </source>
</evidence>
<dbReference type="PANTHER" id="PTHR43877:SF2">
    <property type="entry name" value="AMINOALKYLPHOSPHONATE N-ACETYLTRANSFERASE-RELATED"/>
    <property type="match status" value="1"/>
</dbReference>
<dbReference type="InterPro" id="IPR016181">
    <property type="entry name" value="Acyl_CoA_acyltransferase"/>
</dbReference>
<dbReference type="OrthoDB" id="41532at2759"/>
<keyword evidence="5" id="KW-1185">Reference proteome</keyword>
<dbReference type="SUPFAM" id="SSF55729">
    <property type="entry name" value="Acyl-CoA N-acyltransferases (Nat)"/>
    <property type="match status" value="1"/>
</dbReference>
<reference evidence="5" key="1">
    <citation type="journal article" date="2016" name="Genome Announc.">
        <title>Draft genome sequences of fungus Aspergillus calidoustus.</title>
        <authorList>
            <person name="Horn F."/>
            <person name="Linde J."/>
            <person name="Mattern D.J."/>
            <person name="Walther G."/>
            <person name="Guthke R."/>
            <person name="Scherlach K."/>
            <person name="Martin K."/>
            <person name="Brakhage A.A."/>
            <person name="Petzke L."/>
            <person name="Valiante V."/>
        </authorList>
    </citation>
    <scope>NUCLEOTIDE SEQUENCE [LARGE SCALE GENOMIC DNA]</scope>
    <source>
        <strain evidence="5">SF006504</strain>
    </source>
</reference>
<dbReference type="InterPro" id="IPR000182">
    <property type="entry name" value="GNAT_dom"/>
</dbReference>
<evidence type="ECO:0000259" key="3">
    <source>
        <dbReference type="PROSITE" id="PS51186"/>
    </source>
</evidence>
<dbReference type="EMBL" id="CDMC01000001">
    <property type="protein sequence ID" value="CEL01789.1"/>
    <property type="molecule type" value="Genomic_DNA"/>
</dbReference>
<dbReference type="Gene3D" id="3.40.630.30">
    <property type="match status" value="1"/>
</dbReference>
<keyword evidence="2" id="KW-0012">Acyltransferase</keyword>
<dbReference type="PROSITE" id="PS51186">
    <property type="entry name" value="GNAT"/>
    <property type="match status" value="1"/>
</dbReference>
<evidence type="ECO:0000313" key="4">
    <source>
        <dbReference type="EMBL" id="CEL01789.1"/>
    </source>
</evidence>
<dbReference type="STRING" id="454130.A0A0U5FT96"/>
<evidence type="ECO:0000256" key="1">
    <source>
        <dbReference type="ARBA" id="ARBA00022679"/>
    </source>
</evidence>
<evidence type="ECO:0000313" key="5">
    <source>
        <dbReference type="Proteomes" id="UP000054771"/>
    </source>
</evidence>
<sequence>MATTGSPIPRIQIAQVDWTHPDSQLLRHMQREEINAVFGLPNGGEPGIPPSAEDISVFLIAYILPINSAQHGKPLPIACGALRALPQSDDTPGDVEIKRMYVHRAYRGHPWNAAKAILSALEDRARENGWIRVVLETGNLLTAAIRFYTREGYVPVKKFGAYRDNEASLCFGKVLT</sequence>
<feature type="domain" description="N-acetyltransferase" evidence="3">
    <location>
        <begin position="24"/>
        <end position="176"/>
    </location>
</feature>
<dbReference type="OMA" id="TEVVGWD"/>
<dbReference type="CDD" id="cd04301">
    <property type="entry name" value="NAT_SF"/>
    <property type="match status" value="1"/>
</dbReference>
<name>A0A0U5FT96_ASPCI</name>